<name>A0ACC1D7Q7_9NEOP</name>
<sequence length="381" mass="42579">MSDSNEDSDCSPTLTPPRKLPKKGGWTSKKEGNTLSQHRPQNFRQQWLKDPAFKDWLLPDTNDVTKAKCAFCLGSSMVAEISNLKTHASTKKQLANKPGSSGKTQTLTSLGFQRGITPQNKEKARTEIKLAAFFAEHNIAFSVADHLTALLKEVVIDSKLIKEIDLKRTKVTAVVKNILGEGHKADLAQKLQTSHFSVMTDETTDVSTTKTACIVVRYFDQEAQKICSAFWELHKIFKETANTDSIPTANAENLYRALIISLTSRNVPLTNVIGFGSDGCNVMMGDHDSVKTRLLRDLPGIIITKCVCHSAHLCSSDACKQLPESVEQLARDIYNFFKHSDKRQFDFRNFQSFAAVEPHKILKPSQTRWLSLLAVVERILE</sequence>
<organism evidence="1 2">
    <name type="scientific">Dendrolimus kikuchii</name>
    <dbReference type="NCBI Taxonomy" id="765133"/>
    <lineage>
        <taxon>Eukaryota</taxon>
        <taxon>Metazoa</taxon>
        <taxon>Ecdysozoa</taxon>
        <taxon>Arthropoda</taxon>
        <taxon>Hexapoda</taxon>
        <taxon>Insecta</taxon>
        <taxon>Pterygota</taxon>
        <taxon>Neoptera</taxon>
        <taxon>Endopterygota</taxon>
        <taxon>Lepidoptera</taxon>
        <taxon>Glossata</taxon>
        <taxon>Ditrysia</taxon>
        <taxon>Bombycoidea</taxon>
        <taxon>Lasiocampidae</taxon>
        <taxon>Dendrolimus</taxon>
    </lineage>
</organism>
<evidence type="ECO:0000313" key="2">
    <source>
        <dbReference type="Proteomes" id="UP000824533"/>
    </source>
</evidence>
<accession>A0ACC1D7Q7</accession>
<evidence type="ECO:0000313" key="1">
    <source>
        <dbReference type="EMBL" id="KAJ0179895.1"/>
    </source>
</evidence>
<dbReference type="EMBL" id="CM034393">
    <property type="protein sequence ID" value="KAJ0179895.1"/>
    <property type="molecule type" value="Genomic_DNA"/>
</dbReference>
<gene>
    <name evidence="1" type="ORF">K1T71_004486</name>
</gene>
<protein>
    <submittedName>
        <fullName evidence="1">Uncharacterized protein</fullName>
    </submittedName>
</protein>
<proteinExistence type="predicted"/>
<reference evidence="1 2" key="1">
    <citation type="journal article" date="2021" name="Front. Genet.">
        <title>Chromosome-Level Genome Assembly Reveals Significant Gene Expansion in the Toll and IMD Signaling Pathways of Dendrolimus kikuchii.</title>
        <authorList>
            <person name="Zhou J."/>
            <person name="Wu P."/>
            <person name="Xiong Z."/>
            <person name="Liu N."/>
            <person name="Zhao N."/>
            <person name="Ji M."/>
            <person name="Qiu Y."/>
            <person name="Yang B."/>
        </authorList>
    </citation>
    <scope>NUCLEOTIDE SEQUENCE [LARGE SCALE GENOMIC DNA]</scope>
    <source>
        <strain evidence="1">Ann1</strain>
    </source>
</reference>
<comment type="caution">
    <text evidence="1">The sequence shown here is derived from an EMBL/GenBank/DDBJ whole genome shotgun (WGS) entry which is preliminary data.</text>
</comment>
<keyword evidence="2" id="KW-1185">Reference proteome</keyword>
<dbReference type="Proteomes" id="UP000824533">
    <property type="component" value="Linkage Group LG07"/>
</dbReference>